<evidence type="ECO:0000313" key="2">
    <source>
        <dbReference type="Proteomes" id="UP000464178"/>
    </source>
</evidence>
<organism evidence="1 2">
    <name type="scientific">Gemmata massiliana</name>
    <dbReference type="NCBI Taxonomy" id="1210884"/>
    <lineage>
        <taxon>Bacteria</taxon>
        <taxon>Pseudomonadati</taxon>
        <taxon>Planctomycetota</taxon>
        <taxon>Planctomycetia</taxon>
        <taxon>Gemmatales</taxon>
        <taxon>Gemmataceae</taxon>
        <taxon>Gemmata</taxon>
    </lineage>
</organism>
<reference evidence="1 2" key="1">
    <citation type="submission" date="2019-05" db="EMBL/GenBank/DDBJ databases">
        <authorList>
            <consortium name="Science for Life Laboratories"/>
        </authorList>
    </citation>
    <scope>NUCLEOTIDE SEQUENCE [LARGE SCALE GENOMIC DNA]</scope>
    <source>
        <strain evidence="1">Soil9</strain>
    </source>
</reference>
<name>A0A6P2DI90_9BACT</name>
<gene>
    <name evidence="1" type="ORF">SOIL9_77430</name>
</gene>
<evidence type="ECO:0000313" key="1">
    <source>
        <dbReference type="EMBL" id="VTS01756.1"/>
    </source>
</evidence>
<keyword evidence="2" id="KW-1185">Reference proteome</keyword>
<dbReference type="EMBL" id="LR593886">
    <property type="protein sequence ID" value="VTS01756.1"/>
    <property type="molecule type" value="Genomic_DNA"/>
</dbReference>
<accession>A0A6P2DI90</accession>
<dbReference type="Proteomes" id="UP000464178">
    <property type="component" value="Chromosome"/>
</dbReference>
<protein>
    <submittedName>
        <fullName evidence="1">Uncharacterized protein</fullName>
    </submittedName>
</protein>
<sequence>MNRARKGKSPARRQSTIQLCTFAAEIQRKITGDLKENRTIVASAAVLAFSKLPQTQQLDLCKEARQQHTAPVGG</sequence>
<dbReference type="AlphaFoldDB" id="A0A6P2DI90"/>
<dbReference type="KEGG" id="gms:SOIL9_77430"/>
<proteinExistence type="predicted"/>
<dbReference type="RefSeq" id="WP_162672547.1">
    <property type="nucleotide sequence ID" value="NZ_LR593886.1"/>
</dbReference>